<protein>
    <submittedName>
        <fullName evidence="2">ADP-ribosylglycohydrolase</fullName>
    </submittedName>
</protein>
<organism evidence="2 3">
    <name type="scientific">Wenjunlia vitaminophila</name>
    <name type="common">Streptomyces vitaminophilus</name>
    <dbReference type="NCBI Taxonomy" id="76728"/>
    <lineage>
        <taxon>Bacteria</taxon>
        <taxon>Bacillati</taxon>
        <taxon>Actinomycetota</taxon>
        <taxon>Actinomycetes</taxon>
        <taxon>Kitasatosporales</taxon>
        <taxon>Streptomycetaceae</taxon>
        <taxon>Wenjunlia</taxon>
    </lineage>
</organism>
<feature type="binding site" evidence="1">
    <location>
        <position position="301"/>
    </location>
    <ligand>
        <name>Mg(2+)</name>
        <dbReference type="ChEBI" id="CHEBI:18420"/>
        <label>1</label>
    </ligand>
</feature>
<dbReference type="InterPro" id="IPR005502">
    <property type="entry name" value="Ribosyl_crysJ1"/>
</dbReference>
<evidence type="ECO:0000256" key="1">
    <source>
        <dbReference type="PIRSR" id="PIRSR605502-1"/>
    </source>
</evidence>
<dbReference type="InterPro" id="IPR050792">
    <property type="entry name" value="ADP-ribosylglycohydrolase"/>
</dbReference>
<dbReference type="SUPFAM" id="SSF101478">
    <property type="entry name" value="ADP-ribosylglycohydrolase"/>
    <property type="match status" value="1"/>
</dbReference>
<feature type="binding site" evidence="1">
    <location>
        <position position="67"/>
    </location>
    <ligand>
        <name>Mg(2+)</name>
        <dbReference type="ChEBI" id="CHEBI:18420"/>
        <label>1</label>
    </ligand>
</feature>
<dbReference type="GO" id="GO:0046872">
    <property type="term" value="F:metal ion binding"/>
    <property type="evidence" value="ECO:0007669"/>
    <property type="project" value="UniProtKB-KW"/>
</dbReference>
<feature type="binding site" evidence="1">
    <location>
        <position position="65"/>
    </location>
    <ligand>
        <name>Mg(2+)</name>
        <dbReference type="ChEBI" id="CHEBI:18420"/>
        <label>1</label>
    </ligand>
</feature>
<keyword evidence="2" id="KW-0378">Hydrolase</keyword>
<sequence>MTALWGRVQQQDFRSRVRGCLLGGAIGDALGAGVEFESLAGIRSTYGERGVTDLVPAYGRRGAVTDDTQMTLFTVEGLIRAQVRKDTGAWHPPTDVHRAHLRWAATQRDWGPDERRADAGWLAREEWLYSRRAPGNACLSGLADDRMGTLQDPKNPDSKGCGAVMRSAPFGLLVGWDPGLVFQLAVECAVHTHGHPTGYLAAGAFAVVVHALAQGSALEPAVQRALALLAERDGHQETTGALQGAVNAVRQGPPSAELVESLGQGWTAEEALAIGVYCALVAEDVAHGLLLAVNHSGDSDSTGSVCGNLLGVQHGETALPPGWVAELEGRGTILTLADDFAMEMTQSAALHGPGLTGTGVDGAGWLDRYPGT</sequence>
<keyword evidence="1" id="KW-0460">Magnesium</keyword>
<dbReference type="Gene3D" id="1.10.4080.10">
    <property type="entry name" value="ADP-ribosylation/Crystallin J1"/>
    <property type="match status" value="1"/>
</dbReference>
<name>A0A0T6LV80_WENVI</name>
<dbReference type="STRING" id="76728.AQ490_17545"/>
<dbReference type="OrthoDB" id="4871367at2"/>
<dbReference type="Proteomes" id="UP000050867">
    <property type="component" value="Unassembled WGS sequence"/>
</dbReference>
<dbReference type="PANTHER" id="PTHR16222">
    <property type="entry name" value="ADP-RIBOSYLGLYCOHYDROLASE"/>
    <property type="match status" value="1"/>
</dbReference>
<gene>
    <name evidence="2" type="ORF">AQ490_17545</name>
</gene>
<dbReference type="PANTHER" id="PTHR16222:SF12">
    <property type="entry name" value="ADP-RIBOSYLGLYCOHYDROLASE-RELATED"/>
    <property type="match status" value="1"/>
</dbReference>
<dbReference type="Pfam" id="PF03747">
    <property type="entry name" value="ADP_ribosyl_GH"/>
    <property type="match status" value="1"/>
</dbReference>
<dbReference type="EMBL" id="LLZU01000007">
    <property type="protein sequence ID" value="KRV50030.1"/>
    <property type="molecule type" value="Genomic_DNA"/>
</dbReference>
<evidence type="ECO:0000313" key="3">
    <source>
        <dbReference type="Proteomes" id="UP000050867"/>
    </source>
</evidence>
<dbReference type="InterPro" id="IPR036705">
    <property type="entry name" value="Ribosyl_crysJ1_sf"/>
</dbReference>
<dbReference type="GO" id="GO:0016787">
    <property type="term" value="F:hydrolase activity"/>
    <property type="evidence" value="ECO:0007669"/>
    <property type="project" value="UniProtKB-KW"/>
</dbReference>
<accession>A0A0T6LV80</accession>
<reference evidence="2 3" key="1">
    <citation type="submission" date="2015-10" db="EMBL/GenBank/DDBJ databases">
        <title>Draft genome sequence of pyrrolomycin-producing Streptomyces vitaminophilus.</title>
        <authorList>
            <person name="Graham D.E."/>
            <person name="Mahan K.M."/>
            <person name="Klingeman D.M."/>
            <person name="Hettich R.L."/>
            <person name="Parry R.J."/>
        </authorList>
    </citation>
    <scope>NUCLEOTIDE SEQUENCE [LARGE SCALE GENOMIC DNA]</scope>
    <source>
        <strain evidence="2 3">ATCC 31673</strain>
    </source>
</reference>
<evidence type="ECO:0000313" key="2">
    <source>
        <dbReference type="EMBL" id="KRV50030.1"/>
    </source>
</evidence>
<dbReference type="AlphaFoldDB" id="A0A0T6LV80"/>
<dbReference type="RefSeq" id="WP_018385154.1">
    <property type="nucleotide sequence ID" value="NZ_LLZU01000007.1"/>
</dbReference>
<keyword evidence="3" id="KW-1185">Reference proteome</keyword>
<dbReference type="eggNOG" id="COG1397">
    <property type="taxonomic scope" value="Bacteria"/>
</dbReference>
<comment type="cofactor">
    <cofactor evidence="1">
        <name>Mg(2+)</name>
        <dbReference type="ChEBI" id="CHEBI:18420"/>
    </cofactor>
    <text evidence="1">Binds 2 magnesium ions per subunit.</text>
</comment>
<proteinExistence type="predicted"/>
<feature type="binding site" evidence="1">
    <location>
        <position position="298"/>
    </location>
    <ligand>
        <name>Mg(2+)</name>
        <dbReference type="ChEBI" id="CHEBI:18420"/>
        <label>1</label>
    </ligand>
</feature>
<feature type="binding site" evidence="1">
    <location>
        <position position="300"/>
    </location>
    <ligand>
        <name>Mg(2+)</name>
        <dbReference type="ChEBI" id="CHEBI:18420"/>
        <label>1</label>
    </ligand>
</feature>
<feature type="binding site" evidence="1">
    <location>
        <position position="66"/>
    </location>
    <ligand>
        <name>Mg(2+)</name>
        <dbReference type="ChEBI" id="CHEBI:18420"/>
        <label>1</label>
    </ligand>
</feature>
<comment type="caution">
    <text evidence="2">The sequence shown here is derived from an EMBL/GenBank/DDBJ whole genome shotgun (WGS) entry which is preliminary data.</text>
</comment>
<keyword evidence="1" id="KW-0479">Metal-binding</keyword>